<reference evidence="1 3" key="1">
    <citation type="journal article" date="2008" name="Science">
        <title>The Physcomitrella genome reveals evolutionary insights into the conquest of land by plants.</title>
        <authorList>
            <person name="Rensing S."/>
            <person name="Lang D."/>
            <person name="Zimmer A."/>
            <person name="Terry A."/>
            <person name="Salamov A."/>
            <person name="Shapiro H."/>
            <person name="Nishiyama T."/>
            <person name="Perroud P.-F."/>
            <person name="Lindquist E."/>
            <person name="Kamisugi Y."/>
            <person name="Tanahashi T."/>
            <person name="Sakakibara K."/>
            <person name="Fujita T."/>
            <person name="Oishi K."/>
            <person name="Shin-I T."/>
            <person name="Kuroki Y."/>
            <person name="Toyoda A."/>
            <person name="Suzuki Y."/>
            <person name="Hashimoto A."/>
            <person name="Yamaguchi K."/>
            <person name="Sugano A."/>
            <person name="Kohara Y."/>
            <person name="Fujiyama A."/>
            <person name="Anterola A."/>
            <person name="Aoki S."/>
            <person name="Ashton N."/>
            <person name="Barbazuk W.B."/>
            <person name="Barker E."/>
            <person name="Bennetzen J."/>
            <person name="Bezanilla M."/>
            <person name="Blankenship R."/>
            <person name="Cho S.H."/>
            <person name="Dutcher S."/>
            <person name="Estelle M."/>
            <person name="Fawcett J.A."/>
            <person name="Gundlach H."/>
            <person name="Hanada K."/>
            <person name="Heyl A."/>
            <person name="Hicks K.A."/>
            <person name="Hugh J."/>
            <person name="Lohr M."/>
            <person name="Mayer K."/>
            <person name="Melkozernov A."/>
            <person name="Murata T."/>
            <person name="Nelson D."/>
            <person name="Pils B."/>
            <person name="Prigge M."/>
            <person name="Reiss B."/>
            <person name="Renner T."/>
            <person name="Rombauts S."/>
            <person name="Rushton P."/>
            <person name="Sanderfoot A."/>
            <person name="Schween G."/>
            <person name="Shiu S.-H."/>
            <person name="Stueber K."/>
            <person name="Theodoulou F.L."/>
            <person name="Tu H."/>
            <person name="Van de Peer Y."/>
            <person name="Verrier P.J."/>
            <person name="Waters E."/>
            <person name="Wood A."/>
            <person name="Yang L."/>
            <person name="Cove D."/>
            <person name="Cuming A."/>
            <person name="Hasebe M."/>
            <person name="Lucas S."/>
            <person name="Mishler D.B."/>
            <person name="Reski R."/>
            <person name="Grigoriev I."/>
            <person name="Quatrano R.S."/>
            <person name="Boore J.L."/>
        </authorList>
    </citation>
    <scope>NUCLEOTIDE SEQUENCE [LARGE SCALE GENOMIC DNA]</scope>
    <source>
        <strain evidence="2 3">cv. Gransden 2004</strain>
    </source>
</reference>
<evidence type="ECO:0000313" key="3">
    <source>
        <dbReference type="Proteomes" id="UP000006727"/>
    </source>
</evidence>
<evidence type="ECO:0000313" key="2">
    <source>
        <dbReference type="EnsemblPlants" id="Pp3c19_13380V3.1"/>
    </source>
</evidence>
<accession>A0A2K1IYA1</accession>
<name>A0A2K1IYA1_PHYPA</name>
<evidence type="ECO:0000313" key="1">
    <source>
        <dbReference type="EMBL" id="PNR34260.1"/>
    </source>
</evidence>
<dbReference type="AlphaFoldDB" id="A0A2K1IYA1"/>
<dbReference type="EMBL" id="ABEU02000019">
    <property type="protein sequence ID" value="PNR34260.1"/>
    <property type="molecule type" value="Genomic_DNA"/>
</dbReference>
<reference evidence="1 3" key="2">
    <citation type="journal article" date="2018" name="Plant J.">
        <title>The Physcomitrella patens chromosome-scale assembly reveals moss genome structure and evolution.</title>
        <authorList>
            <person name="Lang D."/>
            <person name="Ullrich K.K."/>
            <person name="Murat F."/>
            <person name="Fuchs J."/>
            <person name="Jenkins J."/>
            <person name="Haas F.B."/>
            <person name="Piednoel M."/>
            <person name="Gundlach H."/>
            <person name="Van Bel M."/>
            <person name="Meyberg R."/>
            <person name="Vives C."/>
            <person name="Morata J."/>
            <person name="Symeonidi A."/>
            <person name="Hiss M."/>
            <person name="Muchero W."/>
            <person name="Kamisugi Y."/>
            <person name="Saleh O."/>
            <person name="Blanc G."/>
            <person name="Decker E.L."/>
            <person name="van Gessel N."/>
            <person name="Grimwood J."/>
            <person name="Hayes R.D."/>
            <person name="Graham S.W."/>
            <person name="Gunter L.E."/>
            <person name="McDaniel S.F."/>
            <person name="Hoernstein S.N.W."/>
            <person name="Larsson A."/>
            <person name="Li F.W."/>
            <person name="Perroud P.F."/>
            <person name="Phillips J."/>
            <person name="Ranjan P."/>
            <person name="Rokshar D.S."/>
            <person name="Rothfels C.J."/>
            <person name="Schneider L."/>
            <person name="Shu S."/>
            <person name="Stevenson D.W."/>
            <person name="Thummler F."/>
            <person name="Tillich M."/>
            <person name="Villarreal Aguilar J.C."/>
            <person name="Widiez T."/>
            <person name="Wong G.K."/>
            <person name="Wymore A."/>
            <person name="Zhang Y."/>
            <person name="Zimmer A.D."/>
            <person name="Quatrano R.S."/>
            <person name="Mayer K.F.X."/>
            <person name="Goodstein D."/>
            <person name="Casacuberta J.M."/>
            <person name="Vandepoele K."/>
            <person name="Reski R."/>
            <person name="Cuming A.C."/>
            <person name="Tuskan G.A."/>
            <person name="Maumus F."/>
            <person name="Salse J."/>
            <person name="Schmutz J."/>
            <person name="Rensing S.A."/>
        </authorList>
    </citation>
    <scope>NUCLEOTIDE SEQUENCE [LARGE SCALE GENOMIC DNA]</scope>
    <source>
        <strain evidence="2 3">cv. Gransden 2004</strain>
    </source>
</reference>
<reference evidence="2" key="3">
    <citation type="submission" date="2020-12" db="UniProtKB">
        <authorList>
            <consortium name="EnsemblPlants"/>
        </authorList>
    </citation>
    <scope>IDENTIFICATION</scope>
</reference>
<sequence>MKVLNGFLLLHEDLAPGDSFRTEFEYHLITQTFSCYVLLGCGTMMATPITPSSKKELLKRITHHSFALSSNVGSGRTLQFWLSGPVNGADLSGIFEIDSQRFESMKNCSDELLVRARTRRWA</sequence>
<gene>
    <name evidence="1" type="ORF">PHYPA_024077</name>
</gene>
<dbReference type="InParanoid" id="A0A2K1IYA1"/>
<dbReference type="Proteomes" id="UP000006727">
    <property type="component" value="Chromosome 19"/>
</dbReference>
<keyword evidence="3" id="KW-1185">Reference proteome</keyword>
<proteinExistence type="predicted"/>
<organism evidence="1">
    <name type="scientific">Physcomitrium patens</name>
    <name type="common">Spreading-leaved earth moss</name>
    <name type="synonym">Physcomitrella patens</name>
    <dbReference type="NCBI Taxonomy" id="3218"/>
    <lineage>
        <taxon>Eukaryota</taxon>
        <taxon>Viridiplantae</taxon>
        <taxon>Streptophyta</taxon>
        <taxon>Embryophyta</taxon>
        <taxon>Bryophyta</taxon>
        <taxon>Bryophytina</taxon>
        <taxon>Bryopsida</taxon>
        <taxon>Funariidae</taxon>
        <taxon>Funariales</taxon>
        <taxon>Funariaceae</taxon>
        <taxon>Physcomitrium</taxon>
    </lineage>
</organism>
<dbReference type="EnsemblPlants" id="Pp3c19_13380V3.1">
    <property type="protein sequence ID" value="Pp3c19_13380V3.1"/>
    <property type="gene ID" value="Pp3c19_13380"/>
</dbReference>
<dbReference type="Gramene" id="Pp3c19_13380V3.1">
    <property type="protein sequence ID" value="Pp3c19_13380V3.1"/>
    <property type="gene ID" value="Pp3c19_13380"/>
</dbReference>
<protein>
    <submittedName>
        <fullName evidence="1 2">Uncharacterized protein</fullName>
    </submittedName>
</protein>